<dbReference type="SUPFAM" id="SSF51445">
    <property type="entry name" value="(Trans)glycosidases"/>
    <property type="match status" value="1"/>
</dbReference>
<dbReference type="InterPro" id="IPR006311">
    <property type="entry name" value="TAT_signal"/>
</dbReference>
<accession>A0ABR8NN71</accession>
<dbReference type="InterPro" id="IPR024655">
    <property type="entry name" value="Asl1_glyco_hydro_catalytic"/>
</dbReference>
<feature type="domain" description="Asl1-like glycosyl hydrolase catalytic" evidence="2">
    <location>
        <begin position="408"/>
        <end position="565"/>
    </location>
</feature>
<dbReference type="SUPFAM" id="SSF51126">
    <property type="entry name" value="Pectin lyase-like"/>
    <property type="match status" value="1"/>
</dbReference>
<dbReference type="InterPro" id="IPR011050">
    <property type="entry name" value="Pectin_lyase_fold/virulence"/>
</dbReference>
<dbReference type="PROSITE" id="PS51318">
    <property type="entry name" value="TAT"/>
    <property type="match status" value="1"/>
</dbReference>
<protein>
    <recommendedName>
        <fullName evidence="2">Asl1-like glycosyl hydrolase catalytic domain-containing protein</fullName>
    </recommendedName>
</protein>
<keyword evidence="4" id="KW-1185">Reference proteome</keyword>
<sequence>MHTRRSLFSLAVTAALVLSAVLVPSTASADSLDTVVGDFENGSLWSFSNGSEFPGATGGIAADPDAHSGAASARLSADFTAGGKYVAMSKNAAIDVVSLSFWVKSTTGTRLALRAVDSTGQTHQQRISLTPGTDWQHLVVTDFAAGSGYSHFGGANDGVWHGPSKTFSILVDENSFGGAKTGSILVDDVVATKAPSTLALDQVAEGNVFVEGETPAVDIQSSGDAVAWTLTGLDGVAVDSGTVSMASPVERLSFAGLDLGYYTLSATASSSGTVIGTASTVIALLVEHGASPVDSPFGMAAHMTRWDAPDFTLTDLLADAGVAHVRDDASWASVETAPGSYSYVRYDGMVAKLDAAGIDWLPIPAYTNAFYDGNATPYTDEGRSAYGDFAVALTDHYDSTAVEIYNEFNLPGFGDRGDGPADAKAEYYYPLLKKAYEDIKAVDPDRTVVGGATAGVPLAWLETLFQLGGLQYMDALSIHPYLYPGSPAGLDTLIDQVNALVKKYNNGQTIPIWITEQGWVTGTNARAVSEQTQADYIVQAHVRAFAKGVQRYFWYDFMDDGTDAGNVENRFGIVRNTADQLGKWTAKPAYVAYSTLTDQLQAADFDRVETAPAGVSCYVFDEGGADKRVVWSTTPSTVALAATGPVTVTDQQGRETTLQPANGAVELTVGATPVYIAGAVTGVTSSRLSLTLPASVAIDDTFTATLGVDNSDGTAPLSGEFTLDGQTVAVEVAAGATAEFPVSLTAGRDLGARSYRGELRVGGALVATVEGTVTVKNRIGVTARHALRDSGDVLEVTVSNASVGAVPADEIAYTMGTTSGTAAVPEVPADGGVVVDVPLAGLAPGTYPTSVSYEIDGLPAATSSTTTVMVDAAAQRVLAHQVTASDAAPLDLTADGTNAVTGWEGEADLSGTIQPTWDAEGLHLHATIADDVQAQPNSGEQIWAGDSIQFTVQAGMPGETKPWDEIGIALTATGPVVWKWVAGSGETGEVAGAEASIVRDDAAATTTYDLTLPWSAVAPADPATRLVSMSFVVNDDDGAGRTGWIEVGSGIARSKDNALYLPFVLEPAPPAPVCDATVDQDVRGSLTLTEGLTCITGVTVSGPVTVTGGASVTITDSVVKGIVLAQGADAVTVTGSEVRGALSVQGATGAVLVEGSTIAGIGSFTGSTGGVTVSGNTVSGALTCSGNDPAPTNGGVANTITGAATGQCAGF</sequence>
<keyword evidence="1" id="KW-0732">Signal</keyword>
<feature type="signal peptide" evidence="1">
    <location>
        <begin position="1"/>
        <end position="29"/>
    </location>
</feature>
<dbReference type="PANTHER" id="PTHR12631:SF10">
    <property type="entry name" value="BETA-XYLOSIDASE-LIKE PROTEIN-RELATED"/>
    <property type="match status" value="1"/>
</dbReference>
<dbReference type="SUPFAM" id="SSF49344">
    <property type="entry name" value="CBD9-like"/>
    <property type="match status" value="1"/>
</dbReference>
<gene>
    <name evidence="3" type="ORF">IF188_10390</name>
</gene>
<dbReference type="Pfam" id="PF11790">
    <property type="entry name" value="Glyco_hydro_cc"/>
    <property type="match status" value="1"/>
</dbReference>
<evidence type="ECO:0000313" key="3">
    <source>
        <dbReference type="EMBL" id="MBD3942105.1"/>
    </source>
</evidence>
<dbReference type="Gene3D" id="2.60.120.260">
    <property type="entry name" value="Galactose-binding domain-like"/>
    <property type="match status" value="1"/>
</dbReference>
<dbReference type="Gene3D" id="2.60.40.1190">
    <property type="match status" value="1"/>
</dbReference>
<dbReference type="Gene3D" id="3.20.20.80">
    <property type="entry name" value="Glycosidases"/>
    <property type="match status" value="1"/>
</dbReference>
<comment type="caution">
    <text evidence="3">The sequence shown here is derived from an EMBL/GenBank/DDBJ whole genome shotgun (WGS) entry which is preliminary data.</text>
</comment>
<evidence type="ECO:0000313" key="4">
    <source>
        <dbReference type="Proteomes" id="UP000598426"/>
    </source>
</evidence>
<dbReference type="RefSeq" id="WP_191171736.1">
    <property type="nucleotide sequence ID" value="NZ_JACXZS010000006.1"/>
</dbReference>
<name>A0ABR8NN71_9MICO</name>
<dbReference type="EMBL" id="JACXZS010000006">
    <property type="protein sequence ID" value="MBD3942105.1"/>
    <property type="molecule type" value="Genomic_DNA"/>
</dbReference>
<dbReference type="Proteomes" id="UP000598426">
    <property type="component" value="Unassembled WGS sequence"/>
</dbReference>
<organism evidence="3 4">
    <name type="scientific">Microbacterium helvum</name>
    <dbReference type="NCBI Taxonomy" id="2773713"/>
    <lineage>
        <taxon>Bacteria</taxon>
        <taxon>Bacillati</taxon>
        <taxon>Actinomycetota</taxon>
        <taxon>Actinomycetes</taxon>
        <taxon>Micrococcales</taxon>
        <taxon>Microbacteriaceae</taxon>
        <taxon>Microbacterium</taxon>
    </lineage>
</organism>
<dbReference type="InterPro" id="IPR017853">
    <property type="entry name" value="GH"/>
</dbReference>
<dbReference type="CDD" id="cd09621">
    <property type="entry name" value="CBM9_like_5"/>
    <property type="match status" value="1"/>
</dbReference>
<feature type="chain" id="PRO_5046697593" description="Asl1-like glycosyl hydrolase catalytic domain-containing protein" evidence="1">
    <location>
        <begin position="30"/>
        <end position="1211"/>
    </location>
</feature>
<proteinExistence type="predicted"/>
<reference evidence="3 4" key="1">
    <citation type="submission" date="2020-09" db="EMBL/GenBank/DDBJ databases">
        <title>Isolation and identification of active actinomycetes.</title>
        <authorList>
            <person name="Li X."/>
        </authorList>
    </citation>
    <scope>NUCLEOTIDE SEQUENCE [LARGE SCALE GENOMIC DNA]</scope>
    <source>
        <strain evidence="3 4">NEAU-LLC</strain>
    </source>
</reference>
<evidence type="ECO:0000256" key="1">
    <source>
        <dbReference type="SAM" id="SignalP"/>
    </source>
</evidence>
<evidence type="ECO:0000259" key="2">
    <source>
        <dbReference type="Pfam" id="PF11790"/>
    </source>
</evidence>
<dbReference type="InterPro" id="IPR051923">
    <property type="entry name" value="Glycosyl_Hydrolase_39"/>
</dbReference>
<dbReference type="PANTHER" id="PTHR12631">
    <property type="entry name" value="ALPHA-L-IDURONIDASE"/>
    <property type="match status" value="1"/>
</dbReference>